<dbReference type="EMBL" id="CP036532">
    <property type="protein sequence ID" value="QBK31458.1"/>
    <property type="molecule type" value="Genomic_DNA"/>
</dbReference>
<evidence type="ECO:0000256" key="1">
    <source>
        <dbReference type="SAM" id="MobiDB-lite"/>
    </source>
</evidence>
<dbReference type="KEGG" id="rpod:E0E05_13090"/>
<feature type="compositionally biased region" description="Pro residues" evidence="1">
    <location>
        <begin position="85"/>
        <end position="96"/>
    </location>
</feature>
<dbReference type="Pfam" id="PF13467">
    <property type="entry name" value="RHH_4"/>
    <property type="match status" value="1"/>
</dbReference>
<keyword evidence="4" id="KW-1185">Reference proteome</keyword>
<dbReference type="Gene3D" id="1.10.3990.20">
    <property type="entry name" value="protein bp1543"/>
    <property type="match status" value="1"/>
</dbReference>
<name>A0A4V1A457_9HYPH</name>
<gene>
    <name evidence="3" type="ORF">E0E05_13090</name>
</gene>
<keyword evidence="3" id="KW-0808">Transferase</keyword>
<organism evidence="3 4">
    <name type="scientific">Roseitalea porphyridii</name>
    <dbReference type="NCBI Taxonomy" id="1852022"/>
    <lineage>
        <taxon>Bacteria</taxon>
        <taxon>Pseudomonadati</taxon>
        <taxon>Pseudomonadota</taxon>
        <taxon>Alphaproteobacteria</taxon>
        <taxon>Hyphomicrobiales</taxon>
        <taxon>Ahrensiaceae</taxon>
        <taxon>Roseitalea</taxon>
    </lineage>
</organism>
<dbReference type="GO" id="GO:0016740">
    <property type="term" value="F:transferase activity"/>
    <property type="evidence" value="ECO:0007669"/>
    <property type="project" value="UniProtKB-KW"/>
</dbReference>
<dbReference type="InterPro" id="IPR038268">
    <property type="entry name" value="RHH_sf"/>
</dbReference>
<accession>A0A4V1A457</accession>
<evidence type="ECO:0000259" key="2">
    <source>
        <dbReference type="Pfam" id="PF13467"/>
    </source>
</evidence>
<evidence type="ECO:0000313" key="4">
    <source>
        <dbReference type="Proteomes" id="UP000293719"/>
    </source>
</evidence>
<dbReference type="Proteomes" id="UP000293719">
    <property type="component" value="Chromosome"/>
</dbReference>
<evidence type="ECO:0000313" key="3">
    <source>
        <dbReference type="EMBL" id="QBK31458.1"/>
    </source>
</evidence>
<dbReference type="RefSeq" id="WP_131617121.1">
    <property type="nucleotide sequence ID" value="NZ_CP036532.1"/>
</dbReference>
<feature type="region of interest" description="Disordered" evidence="1">
    <location>
        <begin position="71"/>
        <end position="96"/>
    </location>
</feature>
<dbReference type="AlphaFoldDB" id="A0A4V1A457"/>
<dbReference type="GeneID" id="90768238"/>
<proteinExistence type="predicted"/>
<dbReference type="OrthoDB" id="7477016at2"/>
<sequence>MAVRKRSITIAGHRTSYSIEDAFQDGLATLADKEGLSVAALIARIDAQRPPDANLSSALRLYVLQAAREGRLADHAPTGQAPTGQDPPAPNAPHPR</sequence>
<protein>
    <submittedName>
        <fullName evidence="3">Aryl-sulfate sulfotransferase</fullName>
    </submittedName>
</protein>
<feature type="domain" description="Ribbon-helix-helix" evidence="2">
    <location>
        <begin position="4"/>
        <end position="66"/>
    </location>
</feature>
<dbReference type="InterPro" id="IPR027373">
    <property type="entry name" value="RHH_dom"/>
</dbReference>
<reference evidence="3 4" key="1">
    <citation type="journal article" date="2017" name="Int. J. Syst. Evol. Microbiol.">
        <title>Roseitalea porphyridii gen. nov., sp. nov., isolated from a red alga, and reclassification of Hoeflea suaedae Chung et al. 2013 as Pseudohoeflea suaedae gen. nov., comb. nov.</title>
        <authorList>
            <person name="Hyeon J.W."/>
            <person name="Jeong S.E."/>
            <person name="Baek K."/>
            <person name="Jeon C.O."/>
        </authorList>
    </citation>
    <scope>NUCLEOTIDE SEQUENCE [LARGE SCALE GENOMIC DNA]</scope>
    <source>
        <strain evidence="3 4">MA7-20</strain>
    </source>
</reference>